<dbReference type="Proteomes" id="UP000499080">
    <property type="component" value="Unassembled WGS sequence"/>
</dbReference>
<dbReference type="EMBL" id="BGPR01006282">
    <property type="protein sequence ID" value="GBN17644.1"/>
    <property type="molecule type" value="Genomic_DNA"/>
</dbReference>
<gene>
    <name evidence="1" type="ORF">AVEN_156218_1</name>
</gene>
<proteinExistence type="predicted"/>
<protein>
    <submittedName>
        <fullName evidence="1">Uncharacterized protein</fullName>
    </submittedName>
</protein>
<keyword evidence="2" id="KW-1185">Reference proteome</keyword>
<name>A0A4Y2LTB3_ARAVE</name>
<comment type="caution">
    <text evidence="1">The sequence shown here is derived from an EMBL/GenBank/DDBJ whole genome shotgun (WGS) entry which is preliminary data.</text>
</comment>
<organism evidence="1 2">
    <name type="scientific">Araneus ventricosus</name>
    <name type="common">Orbweaver spider</name>
    <name type="synonym">Epeira ventricosa</name>
    <dbReference type="NCBI Taxonomy" id="182803"/>
    <lineage>
        <taxon>Eukaryota</taxon>
        <taxon>Metazoa</taxon>
        <taxon>Ecdysozoa</taxon>
        <taxon>Arthropoda</taxon>
        <taxon>Chelicerata</taxon>
        <taxon>Arachnida</taxon>
        <taxon>Araneae</taxon>
        <taxon>Araneomorphae</taxon>
        <taxon>Entelegynae</taxon>
        <taxon>Araneoidea</taxon>
        <taxon>Araneidae</taxon>
        <taxon>Araneus</taxon>
    </lineage>
</organism>
<dbReference type="AlphaFoldDB" id="A0A4Y2LTB3"/>
<evidence type="ECO:0000313" key="2">
    <source>
        <dbReference type="Proteomes" id="UP000499080"/>
    </source>
</evidence>
<reference evidence="1 2" key="1">
    <citation type="journal article" date="2019" name="Sci. Rep.">
        <title>Orb-weaving spider Araneus ventricosus genome elucidates the spidroin gene catalogue.</title>
        <authorList>
            <person name="Kono N."/>
            <person name="Nakamura H."/>
            <person name="Ohtoshi R."/>
            <person name="Moran D.A.P."/>
            <person name="Shinohara A."/>
            <person name="Yoshida Y."/>
            <person name="Fujiwara M."/>
            <person name="Mori M."/>
            <person name="Tomita M."/>
            <person name="Arakawa K."/>
        </authorList>
    </citation>
    <scope>NUCLEOTIDE SEQUENCE [LARGE SCALE GENOMIC DNA]</scope>
</reference>
<sequence>MLDDMSRYIFNMTVTVLYLYCNENRLVCTVKTVHQAGNGETTLYSRILRKTRTQVTGKTQHLHKLVVQTDSKSWIRTAIARTKIAQCLIAHQLAMRTRLQRDSSNSEAVQRRLSHLSTSGFLYLS</sequence>
<evidence type="ECO:0000313" key="1">
    <source>
        <dbReference type="EMBL" id="GBN17644.1"/>
    </source>
</evidence>
<accession>A0A4Y2LTB3</accession>